<accession>A0A0V1AX43</accession>
<evidence type="ECO:0000313" key="2">
    <source>
        <dbReference type="Proteomes" id="UP000054776"/>
    </source>
</evidence>
<dbReference type="Proteomes" id="UP000054776">
    <property type="component" value="Unassembled WGS sequence"/>
</dbReference>
<protein>
    <submittedName>
        <fullName evidence="1">Uncharacterized protein</fullName>
    </submittedName>
</protein>
<comment type="caution">
    <text evidence="1">The sequence shown here is derived from an EMBL/GenBank/DDBJ whole genome shotgun (WGS) entry which is preliminary data.</text>
</comment>
<organism evidence="1 2">
    <name type="scientific">Trichinella spiralis</name>
    <name type="common">Trichina worm</name>
    <dbReference type="NCBI Taxonomy" id="6334"/>
    <lineage>
        <taxon>Eukaryota</taxon>
        <taxon>Metazoa</taxon>
        <taxon>Ecdysozoa</taxon>
        <taxon>Nematoda</taxon>
        <taxon>Enoplea</taxon>
        <taxon>Dorylaimia</taxon>
        <taxon>Trichinellida</taxon>
        <taxon>Trichinellidae</taxon>
        <taxon>Trichinella</taxon>
    </lineage>
</organism>
<gene>
    <name evidence="1" type="ORF">T01_2841</name>
</gene>
<reference evidence="1 2" key="1">
    <citation type="submission" date="2015-01" db="EMBL/GenBank/DDBJ databases">
        <title>Evolution of Trichinella species and genotypes.</title>
        <authorList>
            <person name="Korhonen P.K."/>
            <person name="Edoardo P."/>
            <person name="Giuseppe L.R."/>
            <person name="Gasser R.B."/>
        </authorList>
    </citation>
    <scope>NUCLEOTIDE SEQUENCE [LARGE SCALE GENOMIC DNA]</scope>
    <source>
        <strain evidence="1">ISS3</strain>
    </source>
</reference>
<keyword evidence="2" id="KW-1185">Reference proteome</keyword>
<name>A0A0V1AX43_TRISP</name>
<dbReference type="EMBL" id="JYDH01000176">
    <property type="protein sequence ID" value="KRY29258.1"/>
    <property type="molecule type" value="Genomic_DNA"/>
</dbReference>
<dbReference type="AlphaFoldDB" id="A0A0V1AX43"/>
<proteinExistence type="predicted"/>
<dbReference type="InParanoid" id="A0A0V1AX43"/>
<evidence type="ECO:0000313" key="1">
    <source>
        <dbReference type="EMBL" id="KRY29258.1"/>
    </source>
</evidence>
<sequence length="139" mass="16111">MVVVCPMYMKAGHTDGSTPLNSRNIGGGPNLVELHLHSCAHRTTFTETINHEESFYIPNEENCKIVNSCQLRVQHARKWKIFGILIHHSKGKYKSFQHLQKFRRNASIGLIELRLCEKKNLDPYYFPHSFEPKRCLSCL</sequence>